<proteinExistence type="predicted"/>
<comment type="caution">
    <text evidence="2">The sequence shown here is derived from an EMBL/GenBank/DDBJ whole genome shotgun (WGS) entry which is preliminary data.</text>
</comment>
<feature type="compositionally biased region" description="Basic and acidic residues" evidence="1">
    <location>
        <begin position="1"/>
        <end position="16"/>
    </location>
</feature>
<protein>
    <submittedName>
        <fullName evidence="2">Uncharacterized protein</fullName>
    </submittedName>
</protein>
<reference evidence="2" key="1">
    <citation type="journal article" date="2019" name="bioRxiv">
        <title>The Genome of the Zebra Mussel, Dreissena polymorpha: A Resource for Invasive Species Research.</title>
        <authorList>
            <person name="McCartney M.A."/>
            <person name="Auch B."/>
            <person name="Kono T."/>
            <person name="Mallez S."/>
            <person name="Zhang Y."/>
            <person name="Obille A."/>
            <person name="Becker A."/>
            <person name="Abrahante J.E."/>
            <person name="Garbe J."/>
            <person name="Badalamenti J.P."/>
            <person name="Herman A."/>
            <person name="Mangelson H."/>
            <person name="Liachko I."/>
            <person name="Sullivan S."/>
            <person name="Sone E.D."/>
            <person name="Koren S."/>
            <person name="Silverstein K.A.T."/>
            <person name="Beckman K.B."/>
            <person name="Gohl D.M."/>
        </authorList>
    </citation>
    <scope>NUCLEOTIDE SEQUENCE</scope>
    <source>
        <strain evidence="2">Duluth1</strain>
        <tissue evidence="2">Whole animal</tissue>
    </source>
</reference>
<feature type="region of interest" description="Disordered" evidence="1">
    <location>
        <begin position="1"/>
        <end position="58"/>
    </location>
</feature>
<evidence type="ECO:0000313" key="3">
    <source>
        <dbReference type="Proteomes" id="UP000828390"/>
    </source>
</evidence>
<name>A0A9D4HKA4_DREPO</name>
<accession>A0A9D4HKA4</accession>
<feature type="compositionally biased region" description="Acidic residues" evidence="1">
    <location>
        <begin position="29"/>
        <end position="49"/>
    </location>
</feature>
<dbReference type="EMBL" id="JAIWYP010000013">
    <property type="protein sequence ID" value="KAH3720679.1"/>
    <property type="molecule type" value="Genomic_DNA"/>
</dbReference>
<dbReference type="AlphaFoldDB" id="A0A9D4HKA4"/>
<reference evidence="2" key="2">
    <citation type="submission" date="2020-11" db="EMBL/GenBank/DDBJ databases">
        <authorList>
            <person name="McCartney M.A."/>
            <person name="Auch B."/>
            <person name="Kono T."/>
            <person name="Mallez S."/>
            <person name="Becker A."/>
            <person name="Gohl D.M."/>
            <person name="Silverstein K.A.T."/>
            <person name="Koren S."/>
            <person name="Bechman K.B."/>
            <person name="Herman A."/>
            <person name="Abrahante J.E."/>
            <person name="Garbe J."/>
        </authorList>
    </citation>
    <scope>NUCLEOTIDE SEQUENCE</scope>
    <source>
        <strain evidence="2">Duluth1</strain>
        <tissue evidence="2">Whole animal</tissue>
    </source>
</reference>
<evidence type="ECO:0000313" key="2">
    <source>
        <dbReference type="EMBL" id="KAH3720679.1"/>
    </source>
</evidence>
<sequence>MDFSDESDHFKDELTEIRPYVFEQRAESQETDIPSESDESEIEEADSDDSYNGNVDDW</sequence>
<keyword evidence="3" id="KW-1185">Reference proteome</keyword>
<gene>
    <name evidence="2" type="ORF">DPMN_063583</name>
</gene>
<evidence type="ECO:0000256" key="1">
    <source>
        <dbReference type="SAM" id="MobiDB-lite"/>
    </source>
</evidence>
<dbReference type="Proteomes" id="UP000828390">
    <property type="component" value="Unassembled WGS sequence"/>
</dbReference>
<organism evidence="2 3">
    <name type="scientific">Dreissena polymorpha</name>
    <name type="common">Zebra mussel</name>
    <name type="synonym">Mytilus polymorpha</name>
    <dbReference type="NCBI Taxonomy" id="45954"/>
    <lineage>
        <taxon>Eukaryota</taxon>
        <taxon>Metazoa</taxon>
        <taxon>Spiralia</taxon>
        <taxon>Lophotrochozoa</taxon>
        <taxon>Mollusca</taxon>
        <taxon>Bivalvia</taxon>
        <taxon>Autobranchia</taxon>
        <taxon>Heteroconchia</taxon>
        <taxon>Euheterodonta</taxon>
        <taxon>Imparidentia</taxon>
        <taxon>Neoheterodontei</taxon>
        <taxon>Myida</taxon>
        <taxon>Dreissenoidea</taxon>
        <taxon>Dreissenidae</taxon>
        <taxon>Dreissena</taxon>
    </lineage>
</organism>